<reference evidence="5 6" key="1">
    <citation type="submission" date="2017-02" db="EMBL/GenBank/DDBJ databases">
        <authorList>
            <person name="Peterson S.W."/>
        </authorList>
    </citation>
    <scope>NUCLEOTIDE SEQUENCE [LARGE SCALE GENOMIC DNA]</scope>
    <source>
        <strain evidence="5 6">P15</strain>
    </source>
</reference>
<feature type="chain" id="PRO_5013250729" evidence="3">
    <location>
        <begin position="22"/>
        <end position="310"/>
    </location>
</feature>
<dbReference type="EMBL" id="FUZV01000001">
    <property type="protein sequence ID" value="SKC51237.1"/>
    <property type="molecule type" value="Genomic_DNA"/>
</dbReference>
<gene>
    <name evidence="5" type="ORF">SAMN06296058_0818</name>
</gene>
<dbReference type="Proteomes" id="UP000190341">
    <property type="component" value="Unassembled WGS sequence"/>
</dbReference>
<dbReference type="RefSeq" id="WP_079723189.1">
    <property type="nucleotide sequence ID" value="NZ_BMCL01000003.1"/>
</dbReference>
<feature type="region of interest" description="Disordered" evidence="2">
    <location>
        <begin position="56"/>
        <end position="84"/>
    </location>
</feature>
<dbReference type="PROSITE" id="PS00922">
    <property type="entry name" value="TRANSGLYCOSYLASE"/>
    <property type="match status" value="1"/>
</dbReference>
<feature type="compositionally biased region" description="Polar residues" evidence="2">
    <location>
        <begin position="67"/>
        <end position="76"/>
    </location>
</feature>
<keyword evidence="6" id="KW-1185">Reference proteome</keyword>
<dbReference type="InterPro" id="IPR000189">
    <property type="entry name" value="Transglyc_AS"/>
</dbReference>
<evidence type="ECO:0000256" key="3">
    <source>
        <dbReference type="SAM" id="SignalP"/>
    </source>
</evidence>
<dbReference type="InterPro" id="IPR008258">
    <property type="entry name" value="Transglycosylase_SLT_dom_1"/>
</dbReference>
<proteinExistence type="inferred from homology"/>
<dbReference type="STRING" id="428993.SAMN06296058_0818"/>
<dbReference type="Gene3D" id="1.10.530.10">
    <property type="match status" value="1"/>
</dbReference>
<dbReference type="OrthoDB" id="9815002at2"/>
<evidence type="ECO:0000313" key="6">
    <source>
        <dbReference type="Proteomes" id="UP000190341"/>
    </source>
</evidence>
<evidence type="ECO:0000313" key="5">
    <source>
        <dbReference type="EMBL" id="SKC51237.1"/>
    </source>
</evidence>
<dbReference type="GO" id="GO:0016020">
    <property type="term" value="C:membrane"/>
    <property type="evidence" value="ECO:0007669"/>
    <property type="project" value="InterPro"/>
</dbReference>
<protein>
    <submittedName>
        <fullName evidence="5">Soluble lytic murein transglycosylase</fullName>
    </submittedName>
</protein>
<dbReference type="CDD" id="cd00254">
    <property type="entry name" value="LT-like"/>
    <property type="match status" value="1"/>
</dbReference>
<dbReference type="Pfam" id="PF01464">
    <property type="entry name" value="SLT"/>
    <property type="match status" value="1"/>
</dbReference>
<dbReference type="InterPro" id="IPR023346">
    <property type="entry name" value="Lysozyme-like_dom_sf"/>
</dbReference>
<name>A0A1T5JI15_9GAMM</name>
<keyword evidence="3" id="KW-0732">Signal</keyword>
<dbReference type="GO" id="GO:0008933">
    <property type="term" value="F:peptidoglycan lytic transglycosylase activity"/>
    <property type="evidence" value="ECO:0007669"/>
    <property type="project" value="InterPro"/>
</dbReference>
<comment type="similarity">
    <text evidence="1">Belongs to the transglycosylase Slt family.</text>
</comment>
<accession>A0A1T5JI15</accession>
<dbReference type="GO" id="GO:0000270">
    <property type="term" value="P:peptidoglycan metabolic process"/>
    <property type="evidence" value="ECO:0007669"/>
    <property type="project" value="InterPro"/>
</dbReference>
<evidence type="ECO:0000256" key="1">
    <source>
        <dbReference type="ARBA" id="ARBA00007734"/>
    </source>
</evidence>
<sequence>MKGMLLPLGMLAACFALPASAGTLYKCTGADGVPNYVSKRVSGAQCEVISRYTPDHGGGSRLASVSRPATVNSSPAATPAKAEGGVDSRPAAVLTSASVAPTAISPAVIPAASYTPTRRVVSGQVYSYIKDGVRHYTSSRPKGGGAVASVRTIKYSFIETCFACGNPNLNFGTLRLNTAAYQAEIASASREFGVDESVIRAIMHAESSYNPLALSHAGAQGLMQLMPATARRFGVADSFNAGQNIRGGVQYLAWLLKRFNGDLRLAAAGYNAGEGAVDRHGGIPPYKETQRYVERVSVLAERYRGSVAAR</sequence>
<dbReference type="SUPFAM" id="SSF53955">
    <property type="entry name" value="Lysozyme-like"/>
    <property type="match status" value="1"/>
</dbReference>
<dbReference type="AlphaFoldDB" id="A0A1T5JI15"/>
<evidence type="ECO:0000259" key="4">
    <source>
        <dbReference type="Pfam" id="PF01464"/>
    </source>
</evidence>
<feature type="domain" description="Transglycosylase SLT" evidence="4">
    <location>
        <begin position="186"/>
        <end position="288"/>
    </location>
</feature>
<evidence type="ECO:0000256" key="2">
    <source>
        <dbReference type="SAM" id="MobiDB-lite"/>
    </source>
</evidence>
<dbReference type="PANTHER" id="PTHR37423:SF2">
    <property type="entry name" value="MEMBRANE-BOUND LYTIC MUREIN TRANSGLYCOSYLASE C"/>
    <property type="match status" value="1"/>
</dbReference>
<dbReference type="PANTHER" id="PTHR37423">
    <property type="entry name" value="SOLUBLE LYTIC MUREIN TRANSGLYCOSYLASE-RELATED"/>
    <property type="match status" value="1"/>
</dbReference>
<organism evidence="5 6">
    <name type="scientific">Pseudoxanthomonas indica</name>
    <dbReference type="NCBI Taxonomy" id="428993"/>
    <lineage>
        <taxon>Bacteria</taxon>
        <taxon>Pseudomonadati</taxon>
        <taxon>Pseudomonadota</taxon>
        <taxon>Gammaproteobacteria</taxon>
        <taxon>Lysobacterales</taxon>
        <taxon>Lysobacteraceae</taxon>
        <taxon>Pseudoxanthomonas</taxon>
    </lineage>
</organism>
<feature type="signal peptide" evidence="3">
    <location>
        <begin position="1"/>
        <end position="21"/>
    </location>
</feature>